<accession>A0A0A7A6T7</accession>
<keyword evidence="12 16" id="KW-0830">Ubiquinone</keyword>
<dbReference type="GO" id="GO:0008137">
    <property type="term" value="F:NADH dehydrogenase (ubiquinone) activity"/>
    <property type="evidence" value="ECO:0007669"/>
    <property type="project" value="UniProtKB-EC"/>
</dbReference>
<dbReference type="EC" id="7.1.1.2" evidence="2 16"/>
<feature type="transmembrane region" description="Helical" evidence="16">
    <location>
        <begin position="279"/>
        <end position="299"/>
    </location>
</feature>
<feature type="transmembrane region" description="Helical" evidence="16">
    <location>
        <begin position="6"/>
        <end position="23"/>
    </location>
</feature>
<evidence type="ECO:0000256" key="7">
    <source>
        <dbReference type="ARBA" id="ARBA00022792"/>
    </source>
</evidence>
<dbReference type="PRINTS" id="PR01435">
    <property type="entry name" value="NPOXDRDTASE5"/>
</dbReference>
<evidence type="ECO:0000256" key="1">
    <source>
        <dbReference type="ARBA" id="ARBA00004448"/>
    </source>
</evidence>
<sequence length="676" mass="76583">MYLLTVALPLLGSLSSGLLGRLLGQKGTNFVSCFCMGICFICCGFSFYEIGFLGSLCSLNGATWINSGQYKVFWGFLFDSLTTTMLVIVTFISSLVHVYSIKYMENDPHSPRFMSYLGIFTFFMIFLVSADNIIQMFVGWEGVGLASYLLINFWYTRLPANQSAIKALIVNRVGDFGLLISALLVFYMFQSVDYSTIFSIVPLLTKKTFVFFSYQLNSLNLIGIFLCIGAFGKSAQLGLHSWLPDAMEGPTPVSALIHAATMVTAGVFLIIRFSPLIEYTPIVLFTLVIVGSLTAFFAATAGAFQSDIKKIIAYSTCSQLGYMIFVCGISHYQASIFHLANHAFFKALLFLSAGSVIHALNDEQDIRKMGALRYFMPLTYSLTIIGSLALVGFPFLTGFYSKDFILELLQISHYTNLNKTYGLFAYWLGVTSVFFTAFYSFRLIYMTFLNSTNLSRVYFNKIHDSCFLMLSPLIFLAIGSIFIGFLSKDLFIGLGTDFWKSSIFSLPKELTFFEAELIPLQKKWLPFLITLLGFFTAASLNSYSNNFHQLFSKLIFFVHPLLFSLNKKWYFDNVYNQVFVVPLLQFGYRSSFQNLDKGFIELLGPYGLPRIVRTSSKNWSLLQTGQITHYLFFILLGLLVSFFTYNFNTSLLIFYDNYLLVLNFLYLGIFYPNKNF</sequence>
<comment type="function">
    <text evidence="16">Core subunit of the mitochondrial membrane respiratory chain NADH dehydrogenase (Complex I) which catalyzes electron transfer from NADH through the respiratory chain, using ubiquinone as an electron acceptor. Essential for the catalytic activity and assembly of complex I.</text>
</comment>
<evidence type="ECO:0000259" key="18">
    <source>
        <dbReference type="Pfam" id="PF00662"/>
    </source>
</evidence>
<keyword evidence="11 16" id="KW-0520">NAD</keyword>
<feature type="transmembrane region" description="Helical" evidence="16">
    <location>
        <begin position="30"/>
        <end position="53"/>
    </location>
</feature>
<feature type="transmembrane region" description="Helical" evidence="16">
    <location>
        <begin position="627"/>
        <end position="645"/>
    </location>
</feature>
<feature type="transmembrane region" description="Helical" evidence="16">
    <location>
        <begin position="209"/>
        <end position="232"/>
    </location>
</feature>
<feature type="transmembrane region" description="Helical" evidence="16">
    <location>
        <begin position="167"/>
        <end position="189"/>
    </location>
</feature>
<feature type="domain" description="NADH-Ubiquinone oxidoreductase (complex I) chain 5 N-terminal" evidence="18">
    <location>
        <begin position="64"/>
        <end position="114"/>
    </location>
</feature>
<dbReference type="InterPro" id="IPR001750">
    <property type="entry name" value="ND/Mrp_TM"/>
</dbReference>
<dbReference type="AlphaFoldDB" id="A0A0A7A6T7"/>
<evidence type="ECO:0000259" key="17">
    <source>
        <dbReference type="Pfam" id="PF00361"/>
    </source>
</evidence>
<dbReference type="Gene3D" id="1.20.5.2700">
    <property type="match status" value="1"/>
</dbReference>
<comment type="subcellular location">
    <subcellularLocation>
        <location evidence="1">Mitochondrion inner membrane</location>
        <topology evidence="1">Multi-pass membrane protein</topology>
    </subcellularLocation>
</comment>
<feature type="domain" description="NADH dehydrogenase subunit 5 C-terminal" evidence="19">
    <location>
        <begin position="439"/>
        <end position="486"/>
    </location>
</feature>
<evidence type="ECO:0000256" key="14">
    <source>
        <dbReference type="ARBA" id="ARBA00023136"/>
    </source>
</evidence>
<keyword evidence="14 16" id="KW-0472">Membrane</keyword>
<keyword evidence="6 16" id="KW-0812">Transmembrane</keyword>
<dbReference type="Pfam" id="PF00662">
    <property type="entry name" value="Proton_antipo_N"/>
    <property type="match status" value="1"/>
</dbReference>
<dbReference type="InterPro" id="IPR003945">
    <property type="entry name" value="NU5C-like"/>
</dbReference>
<dbReference type="PANTHER" id="PTHR42829:SF2">
    <property type="entry name" value="NADH-UBIQUINONE OXIDOREDUCTASE CHAIN 5"/>
    <property type="match status" value="1"/>
</dbReference>
<evidence type="ECO:0000313" key="20">
    <source>
        <dbReference type="EMBL" id="AHB62140.1"/>
    </source>
</evidence>
<feature type="transmembrane region" description="Helical" evidence="16">
    <location>
        <begin position="651"/>
        <end position="671"/>
    </location>
</feature>
<dbReference type="Pfam" id="PF06455">
    <property type="entry name" value="NADH5_C"/>
    <property type="match status" value="2"/>
</dbReference>
<name>A0A0A7A6T7_9FLOR</name>
<dbReference type="InterPro" id="IPR010934">
    <property type="entry name" value="NADH_DH_su5_C"/>
</dbReference>
<proteinExistence type="inferred from homology"/>
<evidence type="ECO:0000256" key="3">
    <source>
        <dbReference type="ARBA" id="ARBA00021096"/>
    </source>
</evidence>
<evidence type="ECO:0000256" key="10">
    <source>
        <dbReference type="ARBA" id="ARBA00022989"/>
    </source>
</evidence>
<evidence type="ECO:0000256" key="11">
    <source>
        <dbReference type="ARBA" id="ARBA00023027"/>
    </source>
</evidence>
<evidence type="ECO:0000259" key="19">
    <source>
        <dbReference type="Pfam" id="PF06455"/>
    </source>
</evidence>
<evidence type="ECO:0000256" key="8">
    <source>
        <dbReference type="ARBA" id="ARBA00022967"/>
    </source>
</evidence>
<feature type="transmembrane region" description="Helical" evidence="16">
    <location>
        <begin position="73"/>
        <end position="101"/>
    </location>
</feature>
<evidence type="ECO:0000256" key="12">
    <source>
        <dbReference type="ARBA" id="ARBA00023075"/>
    </source>
</evidence>
<keyword evidence="5" id="KW-0679">Respiratory chain</keyword>
<keyword evidence="7" id="KW-0999">Mitochondrion inner membrane</keyword>
<feature type="transmembrane region" description="Helical" evidence="16">
    <location>
        <begin position="136"/>
        <end position="155"/>
    </location>
</feature>
<keyword evidence="13 16" id="KW-0496">Mitochondrion</keyword>
<keyword evidence="9" id="KW-0249">Electron transport</keyword>
<evidence type="ECO:0000256" key="5">
    <source>
        <dbReference type="ARBA" id="ARBA00022660"/>
    </source>
</evidence>
<dbReference type="GO" id="GO:0003954">
    <property type="term" value="F:NADH dehydrogenase activity"/>
    <property type="evidence" value="ECO:0007669"/>
    <property type="project" value="TreeGrafter"/>
</dbReference>
<feature type="transmembrane region" description="Helical" evidence="16">
    <location>
        <begin position="466"/>
        <end position="486"/>
    </location>
</feature>
<keyword evidence="10 16" id="KW-1133">Transmembrane helix</keyword>
<comment type="similarity">
    <text evidence="16">Belongs to the complex I subunit 5 family.</text>
</comment>
<gene>
    <name evidence="20" type="primary">nad5</name>
    <name evidence="20" type="ORF">Hild.prot.mt.29</name>
</gene>
<keyword evidence="4 16" id="KW-0813">Transport</keyword>
<evidence type="ECO:0000256" key="2">
    <source>
        <dbReference type="ARBA" id="ARBA00012944"/>
    </source>
</evidence>
<evidence type="ECO:0000256" key="9">
    <source>
        <dbReference type="ARBA" id="ARBA00022982"/>
    </source>
</evidence>
<dbReference type="Pfam" id="PF00361">
    <property type="entry name" value="Proton_antipo_M"/>
    <property type="match status" value="1"/>
</dbReference>
<evidence type="ECO:0000256" key="4">
    <source>
        <dbReference type="ARBA" id="ARBA00022448"/>
    </source>
</evidence>
<evidence type="ECO:0000256" key="15">
    <source>
        <dbReference type="ARBA" id="ARBA00049551"/>
    </source>
</evidence>
<feature type="transmembrane region" description="Helical" evidence="16">
    <location>
        <begin position="113"/>
        <end position="130"/>
    </location>
</feature>
<feature type="domain" description="NADH dehydrogenase subunit 5 C-terminal" evidence="19">
    <location>
        <begin position="518"/>
        <end position="643"/>
    </location>
</feature>
<dbReference type="EMBL" id="KF649304">
    <property type="protein sequence ID" value="AHB62140.1"/>
    <property type="molecule type" value="Genomic_DNA"/>
</dbReference>
<evidence type="ECO:0000256" key="13">
    <source>
        <dbReference type="ARBA" id="ARBA00023128"/>
    </source>
</evidence>
<feature type="transmembrane region" description="Helical" evidence="16">
    <location>
        <begin position="380"/>
        <end position="401"/>
    </location>
</feature>
<dbReference type="InterPro" id="IPR018393">
    <property type="entry name" value="NADHpl_OxRdtase_5_subgr"/>
</dbReference>
<feature type="transmembrane region" description="Helical" evidence="16">
    <location>
        <begin position="524"/>
        <end position="543"/>
    </location>
</feature>
<dbReference type="InterPro" id="IPR001516">
    <property type="entry name" value="Proton_antipo_N"/>
</dbReference>
<dbReference type="PANTHER" id="PTHR42829">
    <property type="entry name" value="NADH-UBIQUINONE OXIDOREDUCTASE CHAIN 5"/>
    <property type="match status" value="1"/>
</dbReference>
<feature type="transmembrane region" description="Helical" evidence="16">
    <location>
        <begin position="343"/>
        <end position="360"/>
    </location>
</feature>
<organism evidence="20">
    <name type="scientific">Hildenbrandia rubra</name>
    <dbReference type="NCBI Taxonomy" id="31481"/>
    <lineage>
        <taxon>Eukaryota</taxon>
        <taxon>Rhodophyta</taxon>
        <taxon>Florideophyceae</taxon>
        <taxon>Hildenbrandiophycidae</taxon>
        <taxon>Hildenbrandiales</taxon>
        <taxon>Hildenbrandiaceae</taxon>
        <taxon>Hildenbrandia</taxon>
    </lineage>
</organism>
<dbReference type="RefSeq" id="YP_009114077.1">
    <property type="nucleotide sequence ID" value="NC_026055.1"/>
</dbReference>
<feature type="transmembrane region" description="Helical" evidence="16">
    <location>
        <begin position="253"/>
        <end position="273"/>
    </location>
</feature>
<evidence type="ECO:0000256" key="16">
    <source>
        <dbReference type="RuleBase" id="RU003404"/>
    </source>
</evidence>
<dbReference type="GO" id="GO:0015990">
    <property type="term" value="P:electron transport coupled proton transport"/>
    <property type="evidence" value="ECO:0007669"/>
    <property type="project" value="TreeGrafter"/>
</dbReference>
<feature type="transmembrane region" description="Helical" evidence="16">
    <location>
        <begin position="421"/>
        <end position="445"/>
    </location>
</feature>
<dbReference type="GO" id="GO:0042773">
    <property type="term" value="P:ATP synthesis coupled electron transport"/>
    <property type="evidence" value="ECO:0007669"/>
    <property type="project" value="InterPro"/>
</dbReference>
<evidence type="ECO:0000256" key="6">
    <source>
        <dbReference type="ARBA" id="ARBA00022692"/>
    </source>
</evidence>
<protein>
    <recommendedName>
        <fullName evidence="3 16">NADH-ubiquinone oxidoreductase chain 5</fullName>
        <ecNumber evidence="2 16">7.1.1.2</ecNumber>
    </recommendedName>
</protein>
<feature type="domain" description="NADH:quinone oxidoreductase/Mrp antiporter transmembrane" evidence="17">
    <location>
        <begin position="130"/>
        <end position="409"/>
    </location>
</feature>
<dbReference type="NCBIfam" id="TIGR01974">
    <property type="entry name" value="NDH_I_L"/>
    <property type="match status" value="1"/>
</dbReference>
<feature type="transmembrane region" description="Helical" evidence="16">
    <location>
        <begin position="311"/>
        <end position="331"/>
    </location>
</feature>
<dbReference type="GO" id="GO:0005743">
    <property type="term" value="C:mitochondrial inner membrane"/>
    <property type="evidence" value="ECO:0007669"/>
    <property type="project" value="UniProtKB-SubCell"/>
</dbReference>
<dbReference type="PRINTS" id="PR01434">
    <property type="entry name" value="NADHDHGNASE5"/>
</dbReference>
<dbReference type="GeneID" id="22834616"/>
<keyword evidence="8" id="KW-1278">Translocase</keyword>
<dbReference type="NCBIfam" id="NF005141">
    <property type="entry name" value="PRK06590.1"/>
    <property type="match status" value="1"/>
</dbReference>
<reference evidence="20" key="1">
    <citation type="submission" date="2013-09" db="EMBL/GenBank/DDBJ databases">
        <title>Complete mitochondrion genomes reveal florideophycean red algal diversity.</title>
        <authorList>
            <person name="Yang E.C."/>
            <person name="Kim K.M."/>
            <person name="Kim S.Y."/>
            <person name="Yoon H.S."/>
        </authorList>
    </citation>
    <scope>NUCLEOTIDE SEQUENCE</scope>
</reference>
<geneLocation type="mitochondrion" evidence="20"/>
<comment type="catalytic activity">
    <reaction evidence="15 16">
        <text>a ubiquinone + NADH + 5 H(+)(in) = a ubiquinol + NAD(+) + 4 H(+)(out)</text>
        <dbReference type="Rhea" id="RHEA:29091"/>
        <dbReference type="Rhea" id="RHEA-COMP:9565"/>
        <dbReference type="Rhea" id="RHEA-COMP:9566"/>
        <dbReference type="ChEBI" id="CHEBI:15378"/>
        <dbReference type="ChEBI" id="CHEBI:16389"/>
        <dbReference type="ChEBI" id="CHEBI:17976"/>
        <dbReference type="ChEBI" id="CHEBI:57540"/>
        <dbReference type="ChEBI" id="CHEBI:57945"/>
        <dbReference type="EC" id="7.1.1.2"/>
    </reaction>
</comment>